<name>A0A173MS31_9BACT</name>
<dbReference type="Proteomes" id="UP000186917">
    <property type="component" value="Unassembled WGS sequence"/>
</dbReference>
<dbReference type="InterPro" id="IPR029044">
    <property type="entry name" value="Nucleotide-diphossugar_trans"/>
</dbReference>
<keyword evidence="2" id="KW-0808">Transferase</keyword>
<dbReference type="EMBL" id="FTOR01000004">
    <property type="protein sequence ID" value="SIT18325.1"/>
    <property type="molecule type" value="Genomic_DNA"/>
</dbReference>
<keyword evidence="3" id="KW-1185">Reference proteome</keyword>
<evidence type="ECO:0000313" key="2">
    <source>
        <dbReference type="EMBL" id="SIT18325.1"/>
    </source>
</evidence>
<dbReference type="AlphaFoldDB" id="A0A173MS31"/>
<protein>
    <submittedName>
        <fullName evidence="2">Glycosyltransferase involved in cell wall bisynthesis</fullName>
    </submittedName>
</protein>
<evidence type="ECO:0000313" key="3">
    <source>
        <dbReference type="Proteomes" id="UP000186917"/>
    </source>
</evidence>
<proteinExistence type="predicted"/>
<dbReference type="Gene3D" id="3.90.550.10">
    <property type="entry name" value="Spore Coat Polysaccharide Biosynthesis Protein SpsA, Chain A"/>
    <property type="match status" value="1"/>
</dbReference>
<reference evidence="3" key="1">
    <citation type="submission" date="2017-01" db="EMBL/GenBank/DDBJ databases">
        <authorList>
            <person name="Varghese N."/>
            <person name="Submissions S."/>
        </authorList>
    </citation>
    <scope>NUCLEOTIDE SEQUENCE [LARGE SCALE GENOMIC DNA]</scope>
    <source>
        <strain evidence="3">DSM 21054</strain>
    </source>
</reference>
<dbReference type="Pfam" id="PF00535">
    <property type="entry name" value="Glycos_transf_2"/>
    <property type="match status" value="1"/>
</dbReference>
<dbReference type="PANTHER" id="PTHR22916">
    <property type="entry name" value="GLYCOSYLTRANSFERASE"/>
    <property type="match status" value="1"/>
</dbReference>
<sequence>MLTEPLVSIITVVYNSEKTLEQTLQSVCEQTYKNIEYIVIDGGSSDGTVDIIKKYSSDIAYWISEKDGGIYYAFNKALAMAKGELIGIINSDDWYEKNAVECVVKEYLLCKGGDVFHGLLRFIGEGDKPDSVVGHYHTFLSNGMIEHPTCFVKKSLYDSIGHFDTMYRSAADYEFMQRARKAGARFVFVTQLLANFRRGGISDSEVGFLEELAIKRRYGVISKLKYIKWKLFVKVRKYLQSN</sequence>
<dbReference type="STRING" id="477680.SAMN05421788_104429"/>
<dbReference type="GO" id="GO:0016758">
    <property type="term" value="F:hexosyltransferase activity"/>
    <property type="evidence" value="ECO:0007669"/>
    <property type="project" value="UniProtKB-ARBA"/>
</dbReference>
<feature type="domain" description="Glycosyltransferase 2-like" evidence="1">
    <location>
        <begin position="8"/>
        <end position="165"/>
    </location>
</feature>
<organism evidence="2 3">
    <name type="scientific">Filimonas lacunae</name>
    <dbReference type="NCBI Taxonomy" id="477680"/>
    <lineage>
        <taxon>Bacteria</taxon>
        <taxon>Pseudomonadati</taxon>
        <taxon>Bacteroidota</taxon>
        <taxon>Chitinophagia</taxon>
        <taxon>Chitinophagales</taxon>
        <taxon>Chitinophagaceae</taxon>
        <taxon>Filimonas</taxon>
    </lineage>
</organism>
<dbReference type="PANTHER" id="PTHR22916:SF3">
    <property type="entry name" value="UDP-GLCNAC:BETAGAL BETA-1,3-N-ACETYLGLUCOSAMINYLTRANSFERASE-LIKE PROTEIN 1"/>
    <property type="match status" value="1"/>
</dbReference>
<dbReference type="RefSeq" id="WP_076379739.1">
    <property type="nucleotide sequence ID" value="NZ_AP017422.1"/>
</dbReference>
<evidence type="ECO:0000259" key="1">
    <source>
        <dbReference type="Pfam" id="PF00535"/>
    </source>
</evidence>
<dbReference type="InterPro" id="IPR001173">
    <property type="entry name" value="Glyco_trans_2-like"/>
</dbReference>
<accession>A0A173MS31</accession>
<dbReference type="KEGG" id="fln:FLA_6261"/>
<gene>
    <name evidence="2" type="ORF">SAMN05421788_104429</name>
</gene>
<dbReference type="SUPFAM" id="SSF53448">
    <property type="entry name" value="Nucleotide-diphospho-sugar transferases"/>
    <property type="match status" value="1"/>
</dbReference>
<dbReference type="OrthoDB" id="9788101at2"/>
<dbReference type="CDD" id="cd06433">
    <property type="entry name" value="GT_2_WfgS_like"/>
    <property type="match status" value="1"/>
</dbReference>